<keyword evidence="13" id="KW-1185">Reference proteome</keyword>
<dbReference type="AlphaFoldDB" id="G0NI77"/>
<name>G0NI77_CAEBE</name>
<feature type="region of interest" description="Disordered" evidence="10">
    <location>
        <begin position="544"/>
        <end position="598"/>
    </location>
</feature>
<keyword evidence="6" id="KW-0238">DNA-binding</keyword>
<keyword evidence="4" id="KW-0862">Zinc</keyword>
<dbReference type="Proteomes" id="UP000008068">
    <property type="component" value="Unassembled WGS sequence"/>
</dbReference>
<accession>G0NI77</accession>
<keyword evidence="9" id="KW-0539">Nucleus</keyword>
<feature type="region of interest" description="Disordered" evidence="10">
    <location>
        <begin position="1"/>
        <end position="255"/>
    </location>
</feature>
<feature type="compositionally biased region" description="Polar residues" evidence="10">
    <location>
        <begin position="86"/>
        <end position="98"/>
    </location>
</feature>
<evidence type="ECO:0000259" key="11">
    <source>
        <dbReference type="PROSITE" id="PS51030"/>
    </source>
</evidence>
<dbReference type="GO" id="GO:0045944">
    <property type="term" value="P:positive regulation of transcription by RNA polymerase II"/>
    <property type="evidence" value="ECO:0007669"/>
    <property type="project" value="TreeGrafter"/>
</dbReference>
<evidence type="ECO:0000256" key="8">
    <source>
        <dbReference type="ARBA" id="ARBA00023170"/>
    </source>
</evidence>
<dbReference type="PANTHER" id="PTHR24082">
    <property type="entry name" value="NUCLEAR HORMONE RECEPTOR"/>
    <property type="match status" value="1"/>
</dbReference>
<dbReference type="GO" id="GO:0000122">
    <property type="term" value="P:negative regulation of transcription by RNA polymerase II"/>
    <property type="evidence" value="ECO:0007669"/>
    <property type="project" value="TreeGrafter"/>
</dbReference>
<dbReference type="PANTHER" id="PTHR24082:SF473">
    <property type="entry name" value="ECDYSONE-INDUCED PROTEIN 75B, ISOFORM B"/>
    <property type="match status" value="1"/>
</dbReference>
<feature type="compositionally biased region" description="Polar residues" evidence="10">
    <location>
        <begin position="244"/>
        <end position="253"/>
    </location>
</feature>
<reference evidence="13" key="1">
    <citation type="submission" date="2011-07" db="EMBL/GenBank/DDBJ databases">
        <authorList>
            <consortium name="Caenorhabditis brenneri Sequencing and Analysis Consortium"/>
            <person name="Wilson R.K."/>
        </authorList>
    </citation>
    <scope>NUCLEOTIDE SEQUENCE [LARGE SCALE GENOMIC DNA]</scope>
    <source>
        <strain evidence="13">PB2801</strain>
    </source>
</reference>
<feature type="region of interest" description="Disordered" evidence="10">
    <location>
        <begin position="658"/>
        <end position="743"/>
    </location>
</feature>
<dbReference type="InParanoid" id="G0NI77"/>
<dbReference type="GO" id="GO:0009755">
    <property type="term" value="P:hormone-mediated signaling pathway"/>
    <property type="evidence" value="ECO:0007669"/>
    <property type="project" value="TreeGrafter"/>
</dbReference>
<sequence length="1000" mass="112086">MPRAYDFRQKKAINYNEKLPNRTKSNPSSARKTRGRKSEGSSIVSNSTGLRRKKAVDYSYEEDEDDSPESSQSTGRLRSEPVALNFSENSTPNPNLTDQFPVLGDMSPPILTRECNNYSEVHGELSNRTKSNPSSARKTRGRKPKASPIVSNSRSLRRRKAVNKTYEEDEDDSPESSQAPILGLPKPIVLDSTGNPSLTDPRPVLEDLSPPILTREVNNNMEEKNIDSRGSSPPPQLERMPSVDSDSPISNGSGARPVFEVRPVLTLDELLEQRAKSAEKVLTEATPSPKPSPIMLEPTENPPNSRECEICGNPASKFHYGVHTCESCSVEFFSTFSENPGNIYHVEDLASPNLSPIMLEPSENPSNSSQCQVCGNQANGSHFGVETCESCSTFFQQKVTELPDYNCYCNRVWKHAFDINVSCHCCRFQKCLDVGMQIPPDSMFSRITPHSENLGLCRVCGDIGTSHCKGVVTCSSCTFFLFRSTQKPFDGECDKMCLISSSTRNCPACRFNKFHETESQIPKNGLEEPEQLGMKFFNFRGKQKRKNVVVPQPKPKSSSKKSAPTRQSPEAADEPSTSDQAGANGSSTPGPTAKKCPVCGGEATRKMNGMPKFYIRRVKSNTIPQLVCEGGDENCVITLKNRSCNSCRFKKCIEVGMSGNRRNQPTRDASEEPEDSEVEQPEDSEVEHAEPVAPPAPEVIELDDSEEAEDSDASSEDGEDVEVSSTDESSHSSDDDVEILEPGVYPEDTARVIDPNKMVFMILDLYVEKCPYTAEKLQAIERREFGWQFKPSRSLESNRISCWVAFSALINTELVRLLGFVPKLQTTIDIQYLKTLFFKHVFTLLHLWWARGFTEEGLVFADGRFIKKCHLKLMYGDQVYAEMLDVATEIRRMRFTDHDFAMLIGFVFLQPSELNHPYFDQVSAEDFNQLRNAFFKYGIAHPVHVEEALELVPRINALRHLYKQEVEPYLQQSQTFFPNKTLFFDMFVLEGEPAPIPEVA</sequence>
<dbReference type="SMART" id="SM00399">
    <property type="entry name" value="ZnF_C4"/>
    <property type="match status" value="2"/>
</dbReference>
<feature type="compositionally biased region" description="Polar residues" evidence="10">
    <location>
        <begin position="575"/>
        <end position="590"/>
    </location>
</feature>
<evidence type="ECO:0000256" key="1">
    <source>
        <dbReference type="ARBA" id="ARBA00005993"/>
    </source>
</evidence>
<keyword evidence="3" id="KW-0863">Zinc-finger</keyword>
<dbReference type="SUPFAM" id="SSF48508">
    <property type="entry name" value="Nuclear receptor ligand-binding domain"/>
    <property type="match status" value="1"/>
</dbReference>
<evidence type="ECO:0000256" key="6">
    <source>
        <dbReference type="ARBA" id="ARBA00023125"/>
    </source>
</evidence>
<organism evidence="13">
    <name type="scientific">Caenorhabditis brenneri</name>
    <name type="common">Nematode worm</name>
    <dbReference type="NCBI Taxonomy" id="135651"/>
    <lineage>
        <taxon>Eukaryota</taxon>
        <taxon>Metazoa</taxon>
        <taxon>Ecdysozoa</taxon>
        <taxon>Nematoda</taxon>
        <taxon>Chromadorea</taxon>
        <taxon>Rhabditida</taxon>
        <taxon>Rhabditina</taxon>
        <taxon>Rhabditomorpha</taxon>
        <taxon>Rhabditoidea</taxon>
        <taxon>Rhabditidae</taxon>
        <taxon>Peloderinae</taxon>
        <taxon>Caenorhabditis</taxon>
    </lineage>
</organism>
<dbReference type="eggNOG" id="KOG4846">
    <property type="taxonomic scope" value="Eukaryota"/>
</dbReference>
<feature type="region of interest" description="Disordered" evidence="10">
    <location>
        <begin position="280"/>
        <end position="303"/>
    </location>
</feature>
<feature type="compositionally biased region" description="Acidic residues" evidence="10">
    <location>
        <begin position="671"/>
        <end position="685"/>
    </location>
</feature>
<dbReference type="HOGENOM" id="CLU_299802_0_0_1"/>
<proteinExistence type="inferred from homology"/>
<dbReference type="EMBL" id="GL379888">
    <property type="protein sequence ID" value="EGT31689.1"/>
    <property type="molecule type" value="Genomic_DNA"/>
</dbReference>
<evidence type="ECO:0000256" key="9">
    <source>
        <dbReference type="ARBA" id="ARBA00023242"/>
    </source>
</evidence>
<feature type="compositionally biased region" description="Polar residues" evidence="10">
    <location>
        <begin position="40"/>
        <end position="49"/>
    </location>
</feature>
<dbReference type="Pfam" id="PF00105">
    <property type="entry name" value="zf-C4"/>
    <property type="match status" value="4"/>
</dbReference>
<dbReference type="PRINTS" id="PR00047">
    <property type="entry name" value="STROIDFINGER"/>
</dbReference>
<keyword evidence="5" id="KW-0805">Transcription regulation</keyword>
<keyword evidence="2" id="KW-0479">Metal-binding</keyword>
<comment type="similarity">
    <text evidence="1">Belongs to the nuclear hormone receptor family.</text>
</comment>
<feature type="domain" description="Nuclear receptor" evidence="11">
    <location>
        <begin position="368"/>
        <end position="443"/>
    </location>
</feature>
<gene>
    <name evidence="12" type="ORF">CAEBREN_18629</name>
</gene>
<dbReference type="InterPro" id="IPR050234">
    <property type="entry name" value="Nuclear_hormone_rcpt_NR1"/>
</dbReference>
<feature type="compositionally biased region" description="Acidic residues" evidence="10">
    <location>
        <begin position="700"/>
        <end position="722"/>
    </location>
</feature>
<dbReference type="GO" id="GO:0008270">
    <property type="term" value="F:zinc ion binding"/>
    <property type="evidence" value="ECO:0007669"/>
    <property type="project" value="UniProtKB-KW"/>
</dbReference>
<evidence type="ECO:0000313" key="13">
    <source>
        <dbReference type="Proteomes" id="UP000008068"/>
    </source>
</evidence>
<evidence type="ECO:0000256" key="7">
    <source>
        <dbReference type="ARBA" id="ARBA00023163"/>
    </source>
</evidence>
<dbReference type="eggNOG" id="KOG3575">
    <property type="taxonomic scope" value="Eukaryota"/>
</dbReference>
<keyword evidence="7" id="KW-0804">Transcription</keyword>
<dbReference type="GO" id="GO:0000978">
    <property type="term" value="F:RNA polymerase II cis-regulatory region sequence-specific DNA binding"/>
    <property type="evidence" value="ECO:0007669"/>
    <property type="project" value="TreeGrafter"/>
</dbReference>
<protein>
    <recommendedName>
        <fullName evidence="11">Nuclear receptor domain-containing protein</fullName>
    </recommendedName>
</protein>
<feature type="compositionally biased region" description="Acidic residues" evidence="10">
    <location>
        <begin position="59"/>
        <end position="68"/>
    </location>
</feature>
<dbReference type="OMA" id="SPIMLEP"/>
<evidence type="ECO:0000256" key="10">
    <source>
        <dbReference type="SAM" id="MobiDB-lite"/>
    </source>
</evidence>
<evidence type="ECO:0000256" key="5">
    <source>
        <dbReference type="ARBA" id="ARBA00023015"/>
    </source>
</evidence>
<evidence type="ECO:0000256" key="4">
    <source>
        <dbReference type="ARBA" id="ARBA00022833"/>
    </source>
</evidence>
<evidence type="ECO:0000256" key="3">
    <source>
        <dbReference type="ARBA" id="ARBA00022771"/>
    </source>
</evidence>
<dbReference type="Gene3D" id="1.10.565.10">
    <property type="entry name" value="Retinoid X Receptor"/>
    <property type="match status" value="1"/>
</dbReference>
<dbReference type="GO" id="GO:0004879">
    <property type="term" value="F:nuclear receptor activity"/>
    <property type="evidence" value="ECO:0007669"/>
    <property type="project" value="TreeGrafter"/>
</dbReference>
<dbReference type="InterPro" id="IPR035500">
    <property type="entry name" value="NHR-like_dom_sf"/>
</dbReference>
<evidence type="ECO:0000313" key="12">
    <source>
        <dbReference type="EMBL" id="EGT31689.1"/>
    </source>
</evidence>
<dbReference type="SUPFAM" id="SSF57716">
    <property type="entry name" value="Glucocorticoid receptor-like (DNA-binding domain)"/>
    <property type="match status" value="4"/>
</dbReference>
<dbReference type="Gene3D" id="3.30.50.10">
    <property type="entry name" value="Erythroid Transcription Factor GATA-1, subunit A"/>
    <property type="match status" value="4"/>
</dbReference>
<dbReference type="PROSITE" id="PS51030">
    <property type="entry name" value="NUCLEAR_REC_DBD_2"/>
    <property type="match status" value="2"/>
</dbReference>
<dbReference type="STRING" id="135651.G0NI77"/>
<keyword evidence="8" id="KW-0675">Receptor</keyword>
<dbReference type="InterPro" id="IPR001628">
    <property type="entry name" value="Znf_hrmn_rcpt"/>
</dbReference>
<dbReference type="InterPro" id="IPR013088">
    <property type="entry name" value="Znf_NHR/GATA"/>
</dbReference>
<feature type="domain" description="Nuclear receptor" evidence="11">
    <location>
        <begin position="593"/>
        <end position="664"/>
    </location>
</feature>
<evidence type="ECO:0000256" key="2">
    <source>
        <dbReference type="ARBA" id="ARBA00022723"/>
    </source>
</evidence>
<dbReference type="GO" id="GO:0030154">
    <property type="term" value="P:cell differentiation"/>
    <property type="evidence" value="ECO:0007669"/>
    <property type="project" value="TreeGrafter"/>
</dbReference>